<gene>
    <name evidence="2" type="ORF">CISIN_1g026898mg</name>
</gene>
<name>A0A067EJ16_CITSI</name>
<feature type="compositionally biased region" description="Polar residues" evidence="1">
    <location>
        <begin position="70"/>
        <end position="88"/>
    </location>
</feature>
<sequence length="231" mass="23805">MTSPAMAGGHPATSLEFPLLPSFAQMAAKPPTAQPCKSFVDVTIGSQRADPAIAFKQSSTHRGEPKADNKNQNAATNEASTQSAQDTSTVASLVVHDVRTTNAETSEAPNGVTTTEATHVISSDPPAVADVPPPSTVTLPSVVRASPERTCTDLVPIVGEMDSGFGTPVVTAASSMATTSTPAGALGLLSSYLNPYMRIIGDGFSSPDASYDDAPLCTLNTQCTDLPKTLR</sequence>
<dbReference type="Proteomes" id="UP000027120">
    <property type="component" value="Unassembled WGS sequence"/>
</dbReference>
<organism evidence="2 3">
    <name type="scientific">Citrus sinensis</name>
    <name type="common">Sweet orange</name>
    <name type="synonym">Citrus aurantium var. sinensis</name>
    <dbReference type="NCBI Taxonomy" id="2711"/>
    <lineage>
        <taxon>Eukaryota</taxon>
        <taxon>Viridiplantae</taxon>
        <taxon>Streptophyta</taxon>
        <taxon>Embryophyta</taxon>
        <taxon>Tracheophyta</taxon>
        <taxon>Spermatophyta</taxon>
        <taxon>Magnoliopsida</taxon>
        <taxon>eudicotyledons</taxon>
        <taxon>Gunneridae</taxon>
        <taxon>Pentapetalae</taxon>
        <taxon>rosids</taxon>
        <taxon>malvids</taxon>
        <taxon>Sapindales</taxon>
        <taxon>Rutaceae</taxon>
        <taxon>Aurantioideae</taxon>
        <taxon>Citrus</taxon>
    </lineage>
</organism>
<dbReference type="EMBL" id="KK785006">
    <property type="protein sequence ID" value="KDO53890.1"/>
    <property type="molecule type" value="Genomic_DNA"/>
</dbReference>
<protein>
    <submittedName>
        <fullName evidence="2">Uncharacterized protein</fullName>
    </submittedName>
</protein>
<accession>A0A067EJ16</accession>
<reference evidence="2 3" key="1">
    <citation type="submission" date="2014-04" db="EMBL/GenBank/DDBJ databases">
        <authorList>
            <consortium name="International Citrus Genome Consortium"/>
            <person name="Gmitter F."/>
            <person name="Chen C."/>
            <person name="Farmerie W."/>
            <person name="Harkins T."/>
            <person name="Desany B."/>
            <person name="Mohiuddin M."/>
            <person name="Kodira C."/>
            <person name="Borodovsky M."/>
            <person name="Lomsadze A."/>
            <person name="Burns P."/>
            <person name="Jenkins J."/>
            <person name="Prochnik S."/>
            <person name="Shu S."/>
            <person name="Chapman J."/>
            <person name="Pitluck S."/>
            <person name="Schmutz J."/>
            <person name="Rokhsar D."/>
        </authorList>
    </citation>
    <scope>NUCLEOTIDE SEQUENCE</scope>
</reference>
<feature type="region of interest" description="Disordered" evidence="1">
    <location>
        <begin position="56"/>
        <end position="88"/>
    </location>
</feature>
<proteinExistence type="predicted"/>
<evidence type="ECO:0000313" key="2">
    <source>
        <dbReference type="EMBL" id="KDO53890.1"/>
    </source>
</evidence>
<keyword evidence="3" id="KW-1185">Reference proteome</keyword>
<evidence type="ECO:0000313" key="3">
    <source>
        <dbReference type="Proteomes" id="UP000027120"/>
    </source>
</evidence>
<dbReference type="AlphaFoldDB" id="A0A067EJ16"/>
<evidence type="ECO:0000256" key="1">
    <source>
        <dbReference type="SAM" id="MobiDB-lite"/>
    </source>
</evidence>